<name>A0A1L7WEG0_9HELO</name>
<sequence>MAGLPAIINVSECDPNSPPLTKTMTKFSMSYRSASVKPSMRSSSSRITLLGDDADLEPKIDVPYDTNSNIEEWNRLDHLLAVFCISRRPKPRATASEERAEPGNCEMGFDRSPWILPVYVLSREQDEYRHLIPKEAKCTIDTGNLQGNIVSKAFVVDVLGYTKTDFHKLTKEEEDGGAGITGHKLIPDGAIYLTWYHNNSTRVFRDMRFLVSEHPMYDLIIGARSIWKHNILDVPNLVNGGGGGWKAGWTGAGKRPTNDTLNELESTTLAAKKELTKWGNKRSDYKDDNKPVPLETEKNFTACETKFDDAKKNYETALEDFCRTGYQNPKIAEGNWTAQDFFRVLLCWGMMSIGGARMG</sequence>
<accession>A0A1L7WEG0</accession>
<evidence type="ECO:0000313" key="2">
    <source>
        <dbReference type="Proteomes" id="UP000184330"/>
    </source>
</evidence>
<reference evidence="1 2" key="1">
    <citation type="submission" date="2016-03" db="EMBL/GenBank/DDBJ databases">
        <authorList>
            <person name="Ploux O."/>
        </authorList>
    </citation>
    <scope>NUCLEOTIDE SEQUENCE [LARGE SCALE GENOMIC DNA]</scope>
    <source>
        <strain evidence="1 2">UAMH 11012</strain>
    </source>
</reference>
<dbReference type="OrthoDB" id="3799661at2759"/>
<protein>
    <submittedName>
        <fullName evidence="1">Uncharacterized protein</fullName>
    </submittedName>
</protein>
<organism evidence="1 2">
    <name type="scientific">Phialocephala subalpina</name>
    <dbReference type="NCBI Taxonomy" id="576137"/>
    <lineage>
        <taxon>Eukaryota</taxon>
        <taxon>Fungi</taxon>
        <taxon>Dikarya</taxon>
        <taxon>Ascomycota</taxon>
        <taxon>Pezizomycotina</taxon>
        <taxon>Leotiomycetes</taxon>
        <taxon>Helotiales</taxon>
        <taxon>Mollisiaceae</taxon>
        <taxon>Phialocephala</taxon>
        <taxon>Phialocephala fortinii species complex</taxon>
    </lineage>
</organism>
<evidence type="ECO:0000313" key="1">
    <source>
        <dbReference type="EMBL" id="CZR51177.1"/>
    </source>
</evidence>
<proteinExistence type="predicted"/>
<keyword evidence="2" id="KW-1185">Reference proteome</keyword>
<dbReference type="Proteomes" id="UP000184330">
    <property type="component" value="Unassembled WGS sequence"/>
</dbReference>
<gene>
    <name evidence="1" type="ORF">PAC_01052</name>
</gene>
<dbReference type="AlphaFoldDB" id="A0A1L7WEG0"/>
<dbReference type="EMBL" id="FJOG01000001">
    <property type="protein sequence ID" value="CZR51177.1"/>
    <property type="molecule type" value="Genomic_DNA"/>
</dbReference>